<keyword evidence="2" id="KW-0472">Membrane</keyword>
<gene>
    <name evidence="3" type="ORF">SAMN02745146_0405</name>
</gene>
<dbReference type="OrthoDB" id="883899at2"/>
<sequence>MLAIKRLVTVLVMVFVLTGLLLVLVPSVRSSAEGMFSSGPVGLYYALFLAGLVLLGLQLITENLDSALLRREVAAHNSKVNELKAKLYDHQADQRAREFQQRPTATTAIPPDYGTQTSRPAPSQPAPDAEHPTFPQSDPGLLNRPLDQPNSIINTPPDPTNRPAL</sequence>
<evidence type="ECO:0008006" key="5">
    <source>
        <dbReference type="Google" id="ProtNLM"/>
    </source>
</evidence>
<dbReference type="Proteomes" id="UP000184418">
    <property type="component" value="Unassembled WGS sequence"/>
</dbReference>
<dbReference type="RefSeq" id="WP_073104668.1">
    <property type="nucleotide sequence ID" value="NZ_FQYN01000001.1"/>
</dbReference>
<organism evidence="3 4">
    <name type="scientific">Hymenobacter daecheongensis DSM 21074</name>
    <dbReference type="NCBI Taxonomy" id="1121955"/>
    <lineage>
        <taxon>Bacteria</taxon>
        <taxon>Pseudomonadati</taxon>
        <taxon>Bacteroidota</taxon>
        <taxon>Cytophagia</taxon>
        <taxon>Cytophagales</taxon>
        <taxon>Hymenobacteraceae</taxon>
        <taxon>Hymenobacter</taxon>
    </lineage>
</organism>
<proteinExistence type="predicted"/>
<evidence type="ECO:0000256" key="1">
    <source>
        <dbReference type="SAM" id="MobiDB-lite"/>
    </source>
</evidence>
<dbReference type="EMBL" id="FQYN01000001">
    <property type="protein sequence ID" value="SHI29481.1"/>
    <property type="molecule type" value="Genomic_DNA"/>
</dbReference>
<evidence type="ECO:0000313" key="3">
    <source>
        <dbReference type="EMBL" id="SHI29481.1"/>
    </source>
</evidence>
<feature type="compositionally biased region" description="Basic and acidic residues" evidence="1">
    <location>
        <begin position="91"/>
        <end position="100"/>
    </location>
</feature>
<keyword evidence="2" id="KW-0812">Transmembrane</keyword>
<name>A0A1M5ZZ03_9BACT</name>
<feature type="transmembrane region" description="Helical" evidence="2">
    <location>
        <begin position="42"/>
        <end position="61"/>
    </location>
</feature>
<keyword evidence="4" id="KW-1185">Reference proteome</keyword>
<keyword evidence="2" id="KW-1133">Transmembrane helix</keyword>
<feature type="region of interest" description="Disordered" evidence="1">
    <location>
        <begin position="91"/>
        <end position="165"/>
    </location>
</feature>
<feature type="compositionally biased region" description="Pro residues" evidence="1">
    <location>
        <begin position="156"/>
        <end position="165"/>
    </location>
</feature>
<evidence type="ECO:0000313" key="4">
    <source>
        <dbReference type="Proteomes" id="UP000184418"/>
    </source>
</evidence>
<dbReference type="AlphaFoldDB" id="A0A1M5ZZ03"/>
<evidence type="ECO:0000256" key="2">
    <source>
        <dbReference type="SAM" id="Phobius"/>
    </source>
</evidence>
<protein>
    <recommendedName>
        <fullName evidence="5">Lipopolysaccharide assembly protein A domain-containing protein</fullName>
    </recommendedName>
</protein>
<reference evidence="3 4" key="1">
    <citation type="submission" date="2016-11" db="EMBL/GenBank/DDBJ databases">
        <authorList>
            <person name="Jaros S."/>
            <person name="Januszkiewicz K."/>
            <person name="Wedrychowicz H."/>
        </authorList>
    </citation>
    <scope>NUCLEOTIDE SEQUENCE [LARGE SCALE GENOMIC DNA]</scope>
    <source>
        <strain evidence="3 4">DSM 21074</strain>
    </source>
</reference>
<dbReference type="STRING" id="1121955.SAMN02745146_0405"/>
<accession>A0A1M5ZZ03</accession>